<evidence type="ECO:0000313" key="6">
    <source>
        <dbReference type="EMBL" id="TGD22897.1"/>
    </source>
</evidence>
<comment type="similarity">
    <text evidence="1 4">Belongs to the glycosyl hydrolase 3 family.</text>
</comment>
<evidence type="ECO:0000256" key="3">
    <source>
        <dbReference type="ARBA" id="ARBA00023277"/>
    </source>
</evidence>
<dbReference type="InterPro" id="IPR017853">
    <property type="entry name" value="GH"/>
</dbReference>
<dbReference type="Proteomes" id="UP000298021">
    <property type="component" value="Unassembled WGS sequence"/>
</dbReference>
<evidence type="ECO:0000313" key="7">
    <source>
        <dbReference type="Proteomes" id="UP000298021"/>
    </source>
</evidence>
<accession>A0A4Z0JJ33</accession>
<dbReference type="PANTHER" id="PTHR42715">
    <property type="entry name" value="BETA-GLUCOSIDASE"/>
    <property type="match status" value="1"/>
</dbReference>
<dbReference type="InterPro" id="IPR036962">
    <property type="entry name" value="Glyco_hydro_3_N_sf"/>
</dbReference>
<dbReference type="EMBL" id="RKLY01000017">
    <property type="protein sequence ID" value="TGD22897.1"/>
    <property type="molecule type" value="Genomic_DNA"/>
</dbReference>
<gene>
    <name evidence="6" type="ORF">EGT49_07510</name>
</gene>
<dbReference type="SUPFAM" id="SSF51445">
    <property type="entry name" value="(Trans)glycosidases"/>
    <property type="match status" value="1"/>
</dbReference>
<dbReference type="InterPro" id="IPR002772">
    <property type="entry name" value="Glyco_hydro_3_C"/>
</dbReference>
<keyword evidence="4" id="KW-0326">Glycosidase</keyword>
<feature type="domain" description="Fibronectin type III-like" evidence="5">
    <location>
        <begin position="311"/>
        <end position="382"/>
    </location>
</feature>
<dbReference type="SMART" id="SM01217">
    <property type="entry name" value="Fn3_like"/>
    <property type="match status" value="1"/>
</dbReference>
<dbReference type="AlphaFoldDB" id="A0A4Z0JJ33"/>
<dbReference type="Gene3D" id="3.40.50.1700">
    <property type="entry name" value="Glycoside hydrolase family 3 C-terminal domain"/>
    <property type="match status" value="1"/>
</dbReference>
<dbReference type="SUPFAM" id="SSF52279">
    <property type="entry name" value="Beta-D-glucan exohydrolase, C-terminal domain"/>
    <property type="match status" value="1"/>
</dbReference>
<sequence length="876" mass="97162">MENVISQRESKNQELAKQVAAQGIVLLQNRNATLPIKNKTVALYGSGAFATVKGGTGSGDVNSRKTVSILDGLEKHGFTITTKPWLNRLERFYQKEKQAHDEKLKDDPLALLKPAFKFDDPEVGDFEDSITGIYVVSRSSGEAYDRKNEKGDFLLTDNELSNIKRMSEYYTNSIVLLNVGGVMDTSFIDDCPLLDSVLLVSQLGMTTGDAVAEVIDGTVTPSGKLSDTWAKSYNDYPTSENFGMTDPKYVEGIYVGYRYFDSFDIKPRYEFGFGLSYAKFYLDTKKININEKRIRLSVDVENTGHKFSGQEVVQVYVSKPQTDIPTPYQDLVGYEKTTILRPNAKQTVDFRIPITDLKVYDQELGAYILLPGTYLLRVGNSSSNTQVVATFKLDQKVILEKVEHLMKSSVDPTVFTDNKVNLEQIAGIPFFILKAENFSETKFVQYQEKNSVTTFIADEDPLPGKGMEQVVEEVRNATGKTLSDVNSGEVELAEFVASLSIPQLVDLVEGQLSTDKNGVVGISSDILPGAAGQTGTINSKNIPTFVMADGPAGIRVEPTYEQNGQTIEHFATAWPIGTALAQTWNRSLVEKVGFAVGVEMNEFGVDLWLAPGMNIHRDPLGGRNFEYFSEDPILSGTMAASVTKGVQEHKGIGVTIKHFLGNNQETDRNSSNSIIGEQALRDIYLRNFEIAIKNCQPVAVMTSYNKVNGVFSGENFELLTNILRDEWHFHGLVMTDWFSSAKPANSMHAGNDLIMPGASKAELLNAASDNGPEFDAQGNIKIKKDFDFLTNKTTEKQLWNDFVLDPDGDVLVKVRIGDDSPLNENLQSWVYEGIAQIVDEEHVLLTGKWKDNNDLYLGDLQKSAINVLRTVLKLKF</sequence>
<dbReference type="Pfam" id="PF14310">
    <property type="entry name" value="Fn3-like"/>
    <property type="match status" value="1"/>
</dbReference>
<dbReference type="Pfam" id="PF01915">
    <property type="entry name" value="Glyco_hydro_3_C"/>
    <property type="match status" value="1"/>
</dbReference>
<name>A0A4Z0JJ33_9LACO</name>
<keyword evidence="2 4" id="KW-0378">Hydrolase</keyword>
<dbReference type="PRINTS" id="PR00133">
    <property type="entry name" value="GLHYDRLASE3"/>
</dbReference>
<dbReference type="InterPro" id="IPR013783">
    <property type="entry name" value="Ig-like_fold"/>
</dbReference>
<dbReference type="InterPro" id="IPR026891">
    <property type="entry name" value="Fn3-like"/>
</dbReference>
<evidence type="ECO:0000256" key="1">
    <source>
        <dbReference type="ARBA" id="ARBA00005336"/>
    </source>
</evidence>
<dbReference type="InterPro" id="IPR019800">
    <property type="entry name" value="Glyco_hydro_3_AS"/>
</dbReference>
<dbReference type="Gene3D" id="2.60.40.10">
    <property type="entry name" value="Immunoglobulins"/>
    <property type="match status" value="1"/>
</dbReference>
<evidence type="ECO:0000256" key="2">
    <source>
        <dbReference type="ARBA" id="ARBA00022801"/>
    </source>
</evidence>
<dbReference type="InterPro" id="IPR050288">
    <property type="entry name" value="Cellulose_deg_GH3"/>
</dbReference>
<evidence type="ECO:0000259" key="5">
    <source>
        <dbReference type="SMART" id="SM01217"/>
    </source>
</evidence>
<dbReference type="GO" id="GO:0004553">
    <property type="term" value="F:hydrolase activity, hydrolyzing O-glycosyl compounds"/>
    <property type="evidence" value="ECO:0007669"/>
    <property type="project" value="InterPro"/>
</dbReference>
<dbReference type="OrthoDB" id="9805821at2"/>
<evidence type="ECO:0000256" key="4">
    <source>
        <dbReference type="RuleBase" id="RU361161"/>
    </source>
</evidence>
<dbReference type="GO" id="GO:0005975">
    <property type="term" value="P:carbohydrate metabolic process"/>
    <property type="evidence" value="ECO:0007669"/>
    <property type="project" value="InterPro"/>
</dbReference>
<dbReference type="Pfam" id="PF00933">
    <property type="entry name" value="Glyco_hydro_3"/>
    <property type="match status" value="1"/>
</dbReference>
<protein>
    <submittedName>
        <fullName evidence="6">Glycoside hydrolase family 3</fullName>
    </submittedName>
</protein>
<proteinExistence type="inferred from homology"/>
<dbReference type="PANTHER" id="PTHR42715:SF10">
    <property type="entry name" value="BETA-GLUCOSIDASE"/>
    <property type="match status" value="1"/>
</dbReference>
<dbReference type="Gene3D" id="3.20.20.300">
    <property type="entry name" value="Glycoside hydrolase, family 3, N-terminal domain"/>
    <property type="match status" value="1"/>
</dbReference>
<comment type="caution">
    <text evidence="6">The sequence shown here is derived from an EMBL/GenBank/DDBJ whole genome shotgun (WGS) entry which is preliminary data.</text>
</comment>
<keyword evidence="3" id="KW-0119">Carbohydrate metabolism</keyword>
<keyword evidence="7" id="KW-1185">Reference proteome</keyword>
<dbReference type="RefSeq" id="WP_135373036.1">
    <property type="nucleotide sequence ID" value="NZ_RKLY01000017.1"/>
</dbReference>
<dbReference type="PROSITE" id="PS00775">
    <property type="entry name" value="GLYCOSYL_HYDROL_F3"/>
    <property type="match status" value="1"/>
</dbReference>
<organism evidence="6 7">
    <name type="scientific">Companilactobacillus suantsaicola</name>
    <dbReference type="NCBI Taxonomy" id="2487723"/>
    <lineage>
        <taxon>Bacteria</taxon>
        <taxon>Bacillati</taxon>
        <taxon>Bacillota</taxon>
        <taxon>Bacilli</taxon>
        <taxon>Lactobacillales</taxon>
        <taxon>Lactobacillaceae</taxon>
        <taxon>Companilactobacillus</taxon>
    </lineage>
</organism>
<dbReference type="InterPro" id="IPR001764">
    <property type="entry name" value="Glyco_hydro_3_N"/>
</dbReference>
<dbReference type="InterPro" id="IPR036881">
    <property type="entry name" value="Glyco_hydro_3_C_sf"/>
</dbReference>
<reference evidence="6 7" key="1">
    <citation type="submission" date="2018-10" db="EMBL/GenBank/DDBJ databases">
        <title>Lactobacillus sp. R7 and Lactobacillus sp. R19 isolated from fermented mustard green product of Taiwan.</title>
        <authorList>
            <person name="Lin S.-T."/>
        </authorList>
    </citation>
    <scope>NUCLEOTIDE SEQUENCE [LARGE SCALE GENOMIC DNA]</scope>
    <source>
        <strain evidence="6 7">BCRC 81127</strain>
    </source>
</reference>